<gene>
    <name evidence="5" type="ORF">THII_2023</name>
</gene>
<dbReference type="InterPro" id="IPR003959">
    <property type="entry name" value="ATPase_AAA_core"/>
</dbReference>
<dbReference type="SUPFAM" id="SSF52540">
    <property type="entry name" value="P-loop containing nucleoside triphosphate hydrolases"/>
    <property type="match status" value="2"/>
</dbReference>
<dbReference type="GO" id="GO:0005524">
    <property type="term" value="F:ATP binding"/>
    <property type="evidence" value="ECO:0007669"/>
    <property type="project" value="UniProtKB-KW"/>
</dbReference>
<proteinExistence type="inferred from homology"/>
<accession>A0A090AMB1</accession>
<sequence length="695" mass="77555">MTASAIAGYTDGLEHLAAELRQLDLWLYRRLHAVQSSQTGSLPEFVTAWLDTTATTPLTDFDRQLEEGAALIQTRVELTPTTVWLPLVALARWFNLSALELAALISSLAPQLRRDYGKIYAYLQGEPSASAPTLDFILELLFPNERERWQARPFLAAHSLLFGAQLLESSSSGGLTIDPRIMQFILGSGTLDSRVQPWLHWVKPAATLIDVPLQLQLRNLVQHQLGLESNLRSRQLIHLQGKDGVGKRQLALAACQHFRLPLLALDLETVLRGELTHRLPLALRETLLSQAALYLYPLDRLTPGDPATNSLLHTLTHWLSQYHWLTFTAGQSPLPAAWHSFTVVSLELPLPAIAWRQQFWQQQLSSGLPQVDSALAIPLAKQFELTPGQISQVVNTLAAQHHGQTVTATELNQACQQLTQAALRQLATRIEPHADFSRLILPADKLAQLQEIVNQIQQHDRVMNQWGFAQQLGYGKGISVLFSGPPGTGKTLAATVIAHELQLNLFKIDLANVVSKYIGETEKNLAQLFQAATASSAILFFDEADALFGKRTQISDAHDRYANLEVSYLLQQMEEYDGIVILATNLRDNLDEAFIRRIRFIVEFPFPDAEHRQRIWQQHFPAAAPVSENLDYNGLAKQLAIAGGNIKNIVLNAAFLAAGTEEKQINMPAILHATRRELDKMGKLFDEQSWVNLQK</sequence>
<organism evidence="5 6">
    <name type="scientific">Thioploca ingrica</name>
    <dbReference type="NCBI Taxonomy" id="40754"/>
    <lineage>
        <taxon>Bacteria</taxon>
        <taxon>Pseudomonadati</taxon>
        <taxon>Pseudomonadota</taxon>
        <taxon>Gammaproteobacteria</taxon>
        <taxon>Thiotrichales</taxon>
        <taxon>Thiotrichaceae</taxon>
        <taxon>Thioploca</taxon>
    </lineage>
</organism>
<feature type="domain" description="AAA+ ATPase" evidence="4">
    <location>
        <begin position="476"/>
        <end position="608"/>
    </location>
</feature>
<dbReference type="Gene3D" id="3.40.50.300">
    <property type="entry name" value="P-loop containing nucleotide triphosphate hydrolases"/>
    <property type="match status" value="1"/>
</dbReference>
<dbReference type="GO" id="GO:0016887">
    <property type="term" value="F:ATP hydrolysis activity"/>
    <property type="evidence" value="ECO:0007669"/>
    <property type="project" value="InterPro"/>
</dbReference>
<dbReference type="Pfam" id="PF22977">
    <property type="entry name" value="WHD"/>
    <property type="match status" value="1"/>
</dbReference>
<comment type="similarity">
    <text evidence="1">Belongs to the AAA ATPase family.</text>
</comment>
<evidence type="ECO:0000256" key="2">
    <source>
        <dbReference type="ARBA" id="ARBA00022741"/>
    </source>
</evidence>
<evidence type="ECO:0000256" key="1">
    <source>
        <dbReference type="ARBA" id="ARBA00006914"/>
    </source>
</evidence>
<evidence type="ECO:0000259" key="4">
    <source>
        <dbReference type="SMART" id="SM00382"/>
    </source>
</evidence>
<dbReference type="STRING" id="40754.THII_2023"/>
<dbReference type="KEGG" id="tig:THII_2023"/>
<dbReference type="OrthoDB" id="9809379at2"/>
<keyword evidence="2" id="KW-0547">Nucleotide-binding</keyword>
<dbReference type="HOGENOM" id="CLU_016564_0_0_6"/>
<dbReference type="EMBL" id="AP014633">
    <property type="protein sequence ID" value="BAP56320.1"/>
    <property type="molecule type" value="Genomic_DNA"/>
</dbReference>
<evidence type="ECO:0000256" key="3">
    <source>
        <dbReference type="ARBA" id="ARBA00022840"/>
    </source>
</evidence>
<name>A0A090AMB1_9GAMM</name>
<keyword evidence="3" id="KW-0067">ATP-binding</keyword>
<dbReference type="InterPro" id="IPR054472">
    <property type="entry name" value="WHD"/>
</dbReference>
<dbReference type="SMART" id="SM00382">
    <property type="entry name" value="AAA"/>
    <property type="match status" value="1"/>
</dbReference>
<dbReference type="AlphaFoldDB" id="A0A090AMB1"/>
<dbReference type="InterPro" id="IPR050221">
    <property type="entry name" value="26S_Proteasome_ATPase"/>
</dbReference>
<dbReference type="InterPro" id="IPR027417">
    <property type="entry name" value="P-loop_NTPase"/>
</dbReference>
<evidence type="ECO:0000313" key="5">
    <source>
        <dbReference type="EMBL" id="BAP56320.1"/>
    </source>
</evidence>
<protein>
    <submittedName>
        <fullName evidence="5">ATPase AAA</fullName>
    </submittedName>
</protein>
<keyword evidence="6" id="KW-1185">Reference proteome</keyword>
<dbReference type="Proteomes" id="UP000031623">
    <property type="component" value="Chromosome"/>
</dbReference>
<dbReference type="CDD" id="cd19481">
    <property type="entry name" value="RecA-like_protease"/>
    <property type="match status" value="1"/>
</dbReference>
<evidence type="ECO:0000313" key="6">
    <source>
        <dbReference type="Proteomes" id="UP000031623"/>
    </source>
</evidence>
<dbReference type="Pfam" id="PF00004">
    <property type="entry name" value="AAA"/>
    <property type="match status" value="1"/>
</dbReference>
<dbReference type="PANTHER" id="PTHR23073">
    <property type="entry name" value="26S PROTEASOME REGULATORY SUBUNIT"/>
    <property type="match status" value="1"/>
</dbReference>
<reference evidence="5" key="1">
    <citation type="journal article" date="2014" name="ISME J.">
        <title>Ecophysiology of Thioploca ingrica as revealed by the complete genome sequence supplemented with proteomic evidence.</title>
        <authorList>
            <person name="Kojima H."/>
            <person name="Ogura Y."/>
            <person name="Yamamoto N."/>
            <person name="Togashi T."/>
            <person name="Mori H."/>
            <person name="Watanabe T."/>
            <person name="Nemoto F."/>
            <person name="Kurokawa K."/>
            <person name="Hayashi T."/>
            <person name="Fukui M."/>
        </authorList>
    </citation>
    <scope>NUCLEOTIDE SEQUENCE [LARGE SCALE GENOMIC DNA]</scope>
</reference>
<dbReference type="InterPro" id="IPR003593">
    <property type="entry name" value="AAA+_ATPase"/>
</dbReference>